<dbReference type="SUPFAM" id="SSF50475">
    <property type="entry name" value="FMN-binding split barrel"/>
    <property type="match status" value="1"/>
</dbReference>
<reference evidence="1 2" key="1">
    <citation type="submission" date="2017-07" db="EMBL/GenBank/DDBJ databases">
        <title>Draft whole genome sequences of clinical Proprionibacteriaceae strains.</title>
        <authorList>
            <person name="Bernier A.-M."/>
            <person name="Bernard K."/>
            <person name="Domingo M.-C."/>
        </authorList>
    </citation>
    <scope>NUCLEOTIDE SEQUENCE [LARGE SCALE GENOMIC DNA]</scope>
    <source>
        <strain evidence="1 2">NML 130396</strain>
    </source>
</reference>
<evidence type="ECO:0000313" key="2">
    <source>
        <dbReference type="Proteomes" id="UP000216311"/>
    </source>
</evidence>
<protein>
    <submittedName>
        <fullName evidence="1">Pyridoxamine 5'-phosphate oxidase</fullName>
    </submittedName>
</protein>
<evidence type="ECO:0000313" key="1">
    <source>
        <dbReference type="EMBL" id="OYO17334.1"/>
    </source>
</evidence>
<dbReference type="EMBL" id="NMVQ01000046">
    <property type="protein sequence ID" value="OYO17334.1"/>
    <property type="molecule type" value="Genomic_DNA"/>
</dbReference>
<dbReference type="InterPro" id="IPR024747">
    <property type="entry name" value="Pyridox_Oxase-rel"/>
</dbReference>
<dbReference type="InterPro" id="IPR012349">
    <property type="entry name" value="Split_barrel_FMN-bd"/>
</dbReference>
<dbReference type="AlphaFoldDB" id="A0A255GVS5"/>
<dbReference type="Pfam" id="PF12900">
    <property type="entry name" value="Pyridox_ox_2"/>
    <property type="match status" value="1"/>
</dbReference>
<gene>
    <name evidence="1" type="ORF">CGZ93_17240</name>
</gene>
<sequence>MNDPVQELDESECWRLLGSQQVGRLATGAQPRPEIFPVNFVLDEGSIVFRTAPGNKLITLVINNQVAFEVDEYAAEASGWSVVCHGRAAIVEDAERIDRIAGLGLQPWVSTIKTHYVAIEVDEITGRRFNFGEQPEIEG</sequence>
<dbReference type="OrthoDB" id="7062584at2"/>
<dbReference type="Gene3D" id="2.30.110.10">
    <property type="entry name" value="Electron Transport, Fmn-binding Protein, Chain A"/>
    <property type="match status" value="1"/>
</dbReference>
<comment type="caution">
    <text evidence="1">The sequence shown here is derived from an EMBL/GenBank/DDBJ whole genome shotgun (WGS) entry which is preliminary data.</text>
</comment>
<dbReference type="Proteomes" id="UP000216311">
    <property type="component" value="Unassembled WGS sequence"/>
</dbReference>
<keyword evidence="2" id="KW-1185">Reference proteome</keyword>
<proteinExistence type="predicted"/>
<accession>A0A255GVS5</accession>
<name>A0A255GVS5_9ACTN</name>
<organism evidence="1 2">
    <name type="scientific">Enemella dayhoffiae</name>
    <dbReference type="NCBI Taxonomy" id="2016507"/>
    <lineage>
        <taxon>Bacteria</taxon>
        <taxon>Bacillati</taxon>
        <taxon>Actinomycetota</taxon>
        <taxon>Actinomycetes</taxon>
        <taxon>Propionibacteriales</taxon>
        <taxon>Propionibacteriaceae</taxon>
        <taxon>Enemella</taxon>
    </lineage>
</organism>